<reference evidence="2 3" key="1">
    <citation type="journal article" date="2014" name="Int. J. Syst. Evol. Microbiol.">
        <title>Listeria floridensis sp. nov., Listeria aquatica sp. nov., Listeria cornellensis sp. nov., Listeria riparia sp. nov. and Listeria grandensis sp. nov., from agricultural and natural environments.</title>
        <authorList>
            <person name="den Bakker H.C."/>
            <person name="Warchocki S."/>
            <person name="Wright E.M."/>
            <person name="Allred A.F."/>
            <person name="Ahlstrom C."/>
            <person name="Manuel C.S."/>
            <person name="Stasiewicz M.J."/>
            <person name="Burrell A."/>
            <person name="Roof S."/>
            <person name="Strawn L."/>
            <person name="Fortes E.D."/>
            <person name="Nightingale K.K."/>
            <person name="Kephart D."/>
            <person name="Wiedmann M."/>
        </authorList>
    </citation>
    <scope>NUCLEOTIDE SEQUENCE [LARGE SCALE GENOMIC DNA]</scope>
    <source>
        <strain evidence="3">FSL F6-969</strain>
    </source>
</reference>
<keyword evidence="1" id="KW-0812">Transmembrane</keyword>
<dbReference type="Proteomes" id="UP000019254">
    <property type="component" value="Unassembled WGS sequence"/>
</dbReference>
<evidence type="ECO:0000313" key="3">
    <source>
        <dbReference type="Proteomes" id="UP000019254"/>
    </source>
</evidence>
<dbReference type="EMBL" id="AODE01000014">
    <property type="protein sequence ID" value="EUJ30881.1"/>
    <property type="molecule type" value="Genomic_DNA"/>
</dbReference>
<protein>
    <submittedName>
        <fullName evidence="2">Uncharacterized protein</fullName>
    </submittedName>
</protein>
<proteinExistence type="predicted"/>
<keyword evidence="1" id="KW-1133">Transmembrane helix</keyword>
<accession>W7C5C5</accession>
<dbReference type="AlphaFoldDB" id="W7C5C5"/>
<name>W7C5C5_9LIST</name>
<sequence>MFLVGMAILWSILPFRGGRWLIMVNVLLLFVWFAVALATSVSIGWEFIRSIFWDARADGFFAVYFVSDF</sequence>
<keyword evidence="3" id="KW-1185">Reference proteome</keyword>
<gene>
    <name evidence="2" type="ORF">PCORN_07670</name>
</gene>
<comment type="caution">
    <text evidence="2">The sequence shown here is derived from an EMBL/GenBank/DDBJ whole genome shotgun (WGS) entry which is preliminary data.</text>
</comment>
<feature type="transmembrane region" description="Helical" evidence="1">
    <location>
        <begin position="20"/>
        <end position="48"/>
    </location>
</feature>
<evidence type="ECO:0000256" key="1">
    <source>
        <dbReference type="SAM" id="Phobius"/>
    </source>
</evidence>
<organism evidence="2 3">
    <name type="scientific">Listeria cornellensis FSL F6-0969</name>
    <dbReference type="NCBI Taxonomy" id="1265820"/>
    <lineage>
        <taxon>Bacteria</taxon>
        <taxon>Bacillati</taxon>
        <taxon>Bacillota</taxon>
        <taxon>Bacilli</taxon>
        <taxon>Bacillales</taxon>
        <taxon>Listeriaceae</taxon>
        <taxon>Listeria</taxon>
    </lineage>
</organism>
<keyword evidence="1" id="KW-0472">Membrane</keyword>
<evidence type="ECO:0000313" key="2">
    <source>
        <dbReference type="EMBL" id="EUJ30881.1"/>
    </source>
</evidence>